<sequence>MKIVIVIPAFNESRVIFEVLKALPRRLKGVSSVDIVVIDDGSLDTTFKEAKKAGVNIVRHSLNRGLGAAIKTGFSWAREQNADIVVTFDADGQHDPGDIPKLIKPIIFKKADLVIGSRFRSKQRIPTDRLFINWFANFATFILYGVYCSDSQSGMRAFSQKAINLIDFKADRMEFSSEILLEAKRNKLKVAEIPIKAVYTNYSRLKGQKNLNAIPVFARFLIRLLR</sequence>
<dbReference type="InterPro" id="IPR029044">
    <property type="entry name" value="Nucleotide-diphossugar_trans"/>
</dbReference>
<accession>A0A1F5HAR2</accession>
<dbReference type="STRING" id="1797737.A2196_00855"/>
<dbReference type="PANTHER" id="PTHR48090">
    <property type="entry name" value="UNDECAPRENYL-PHOSPHATE 4-DEOXY-4-FORMAMIDO-L-ARABINOSE TRANSFERASE-RELATED"/>
    <property type="match status" value="1"/>
</dbReference>
<feature type="domain" description="Glycosyltransferase 2-like" evidence="1">
    <location>
        <begin position="5"/>
        <end position="162"/>
    </location>
</feature>
<dbReference type="Proteomes" id="UP000176751">
    <property type="component" value="Unassembled WGS sequence"/>
</dbReference>
<comment type="caution">
    <text evidence="2">The sequence shown here is derived from an EMBL/GenBank/DDBJ whole genome shotgun (WGS) entry which is preliminary data.</text>
</comment>
<evidence type="ECO:0000313" key="2">
    <source>
        <dbReference type="EMBL" id="OGE01243.1"/>
    </source>
</evidence>
<gene>
    <name evidence="2" type="ORF">A2196_00855</name>
</gene>
<evidence type="ECO:0000313" key="3">
    <source>
        <dbReference type="Proteomes" id="UP000176751"/>
    </source>
</evidence>
<dbReference type="AlphaFoldDB" id="A0A1F5HAR2"/>
<dbReference type="EMBL" id="MFCA01000029">
    <property type="protein sequence ID" value="OGE01243.1"/>
    <property type="molecule type" value="Genomic_DNA"/>
</dbReference>
<name>A0A1F5HAR2_9BACT</name>
<dbReference type="InterPro" id="IPR050256">
    <property type="entry name" value="Glycosyltransferase_2"/>
</dbReference>
<dbReference type="SUPFAM" id="SSF53448">
    <property type="entry name" value="Nucleotide-diphospho-sugar transferases"/>
    <property type="match status" value="1"/>
</dbReference>
<dbReference type="CDD" id="cd04179">
    <property type="entry name" value="DPM_DPG-synthase_like"/>
    <property type="match status" value="1"/>
</dbReference>
<dbReference type="InterPro" id="IPR001173">
    <property type="entry name" value="Glyco_trans_2-like"/>
</dbReference>
<dbReference type="Pfam" id="PF00535">
    <property type="entry name" value="Glycos_transf_2"/>
    <property type="match status" value="1"/>
</dbReference>
<reference evidence="2 3" key="1">
    <citation type="journal article" date="2016" name="Nat. Commun.">
        <title>Thousands of microbial genomes shed light on interconnected biogeochemical processes in an aquifer system.</title>
        <authorList>
            <person name="Anantharaman K."/>
            <person name="Brown C.T."/>
            <person name="Hug L.A."/>
            <person name="Sharon I."/>
            <person name="Castelle C.J."/>
            <person name="Probst A.J."/>
            <person name="Thomas B.C."/>
            <person name="Singh A."/>
            <person name="Wilkins M.J."/>
            <person name="Karaoz U."/>
            <person name="Brodie E.L."/>
            <person name="Williams K.H."/>
            <person name="Hubbard S.S."/>
            <person name="Banfield J.F."/>
        </authorList>
    </citation>
    <scope>NUCLEOTIDE SEQUENCE [LARGE SCALE GENOMIC DNA]</scope>
</reference>
<evidence type="ECO:0000259" key="1">
    <source>
        <dbReference type="Pfam" id="PF00535"/>
    </source>
</evidence>
<organism evidence="2 3">
    <name type="scientific">Candidatus Curtissbacteria bacterium RIFOXYA1_FULL_41_14</name>
    <dbReference type="NCBI Taxonomy" id="1797737"/>
    <lineage>
        <taxon>Bacteria</taxon>
        <taxon>Candidatus Curtissiibacteriota</taxon>
    </lineage>
</organism>
<proteinExistence type="predicted"/>
<protein>
    <recommendedName>
        <fullName evidence="1">Glycosyltransferase 2-like domain-containing protein</fullName>
    </recommendedName>
</protein>
<dbReference type="PANTHER" id="PTHR48090:SF7">
    <property type="entry name" value="RFBJ PROTEIN"/>
    <property type="match status" value="1"/>
</dbReference>
<dbReference type="Gene3D" id="3.90.550.10">
    <property type="entry name" value="Spore Coat Polysaccharide Biosynthesis Protein SpsA, Chain A"/>
    <property type="match status" value="1"/>
</dbReference>